<dbReference type="AlphaFoldDB" id="A0A7J5TY56"/>
<dbReference type="InterPro" id="IPR012349">
    <property type="entry name" value="Split_barrel_FMN-bd"/>
</dbReference>
<dbReference type="Pfam" id="PF12900">
    <property type="entry name" value="Pyridox_ox_2"/>
    <property type="match status" value="1"/>
</dbReference>
<dbReference type="RefSeq" id="WP_152124618.1">
    <property type="nucleotide sequence ID" value="NZ_WELI01000005.1"/>
</dbReference>
<dbReference type="InterPro" id="IPR024747">
    <property type="entry name" value="Pyridox_Oxase-rel"/>
</dbReference>
<sequence>MLSHLSEEVINHMLTKQWFGRLGCASGTEVLVVPVTYLYDGHYLYGHTREGTKTRLMRENPNVCLEVDEVVSPTYWRSVVVHGVYEELTGDDLAYALQRLGNRMAPLFAHEITSMEHYQGETFLGTGTPNTVVYRIRIEKKSGRAEQR</sequence>
<dbReference type="Proteomes" id="UP000488299">
    <property type="component" value="Unassembled WGS sequence"/>
</dbReference>
<dbReference type="EMBL" id="WELI01000005">
    <property type="protein sequence ID" value="KAB7730001.1"/>
    <property type="molecule type" value="Genomic_DNA"/>
</dbReference>
<evidence type="ECO:0008006" key="3">
    <source>
        <dbReference type="Google" id="ProtNLM"/>
    </source>
</evidence>
<dbReference type="SUPFAM" id="SSF50475">
    <property type="entry name" value="FMN-binding split barrel"/>
    <property type="match status" value="1"/>
</dbReference>
<organism evidence="1 2">
    <name type="scientific">Rudanella paleaurantiibacter</name>
    <dbReference type="NCBI Taxonomy" id="2614655"/>
    <lineage>
        <taxon>Bacteria</taxon>
        <taxon>Pseudomonadati</taxon>
        <taxon>Bacteroidota</taxon>
        <taxon>Cytophagia</taxon>
        <taxon>Cytophagales</taxon>
        <taxon>Cytophagaceae</taxon>
        <taxon>Rudanella</taxon>
    </lineage>
</organism>
<keyword evidence="2" id="KW-1185">Reference proteome</keyword>
<reference evidence="1 2" key="1">
    <citation type="submission" date="2019-10" db="EMBL/GenBank/DDBJ databases">
        <title>Rudanella paleaurantiibacter sp. nov., isolated from sludge.</title>
        <authorList>
            <person name="Xu S.Q."/>
        </authorList>
    </citation>
    <scope>NUCLEOTIDE SEQUENCE [LARGE SCALE GENOMIC DNA]</scope>
    <source>
        <strain evidence="1 2">HX-22-17</strain>
    </source>
</reference>
<accession>A0A7J5TY56</accession>
<comment type="caution">
    <text evidence="1">The sequence shown here is derived from an EMBL/GenBank/DDBJ whole genome shotgun (WGS) entry which is preliminary data.</text>
</comment>
<dbReference type="Gene3D" id="2.30.110.10">
    <property type="entry name" value="Electron Transport, Fmn-binding Protein, Chain A"/>
    <property type="match status" value="1"/>
</dbReference>
<name>A0A7J5TY56_9BACT</name>
<proteinExistence type="predicted"/>
<evidence type="ECO:0000313" key="2">
    <source>
        <dbReference type="Proteomes" id="UP000488299"/>
    </source>
</evidence>
<gene>
    <name evidence="1" type="ORF">F5984_12505</name>
</gene>
<evidence type="ECO:0000313" key="1">
    <source>
        <dbReference type="EMBL" id="KAB7730001.1"/>
    </source>
</evidence>
<protein>
    <recommendedName>
        <fullName evidence="3">Pyridoxamine 5'-phosphate oxidase family protein</fullName>
    </recommendedName>
</protein>